<organism evidence="1 2">
    <name type="scientific">Bacteroides nordii</name>
    <dbReference type="NCBI Taxonomy" id="291645"/>
    <lineage>
        <taxon>Bacteria</taxon>
        <taxon>Pseudomonadati</taxon>
        <taxon>Bacteroidota</taxon>
        <taxon>Bacteroidia</taxon>
        <taxon>Bacteroidales</taxon>
        <taxon>Bacteroidaceae</taxon>
        <taxon>Bacteroides</taxon>
    </lineage>
</organism>
<accession>A0A413VIQ9</accession>
<sequence>MNQQEIRSKQYLRSDVFHPESVYFFYFLQKRYFSSLVMR</sequence>
<name>A0A413VIQ9_9BACE</name>
<keyword evidence="1" id="KW-0808">Transferase</keyword>
<dbReference type="GO" id="GO:0008168">
    <property type="term" value="F:methyltransferase activity"/>
    <property type="evidence" value="ECO:0007669"/>
    <property type="project" value="UniProtKB-KW"/>
</dbReference>
<dbReference type="GO" id="GO:0032259">
    <property type="term" value="P:methylation"/>
    <property type="evidence" value="ECO:0007669"/>
    <property type="project" value="UniProtKB-KW"/>
</dbReference>
<keyword evidence="1" id="KW-0489">Methyltransferase</keyword>
<dbReference type="EMBL" id="QSGO01000015">
    <property type="protein sequence ID" value="RHB33458.1"/>
    <property type="molecule type" value="Genomic_DNA"/>
</dbReference>
<protein>
    <submittedName>
        <fullName evidence="1">Methyltransferase</fullName>
    </submittedName>
</protein>
<reference evidence="1 2" key="1">
    <citation type="submission" date="2018-08" db="EMBL/GenBank/DDBJ databases">
        <title>A genome reference for cultivated species of the human gut microbiota.</title>
        <authorList>
            <person name="Zou Y."/>
            <person name="Xue W."/>
            <person name="Luo G."/>
        </authorList>
    </citation>
    <scope>NUCLEOTIDE SEQUENCE [LARGE SCALE GENOMIC DNA]</scope>
    <source>
        <strain evidence="1 2">AM40-30BH</strain>
    </source>
</reference>
<comment type="caution">
    <text evidence="1">The sequence shown here is derived from an EMBL/GenBank/DDBJ whole genome shotgun (WGS) entry which is preliminary data.</text>
</comment>
<evidence type="ECO:0000313" key="1">
    <source>
        <dbReference type="EMBL" id="RHB33458.1"/>
    </source>
</evidence>
<evidence type="ECO:0000313" key="2">
    <source>
        <dbReference type="Proteomes" id="UP000284379"/>
    </source>
</evidence>
<dbReference type="AlphaFoldDB" id="A0A413VIQ9"/>
<gene>
    <name evidence="1" type="ORF">DW888_15880</name>
</gene>
<proteinExistence type="predicted"/>
<dbReference type="Proteomes" id="UP000284379">
    <property type="component" value="Unassembled WGS sequence"/>
</dbReference>